<dbReference type="AlphaFoldDB" id="A0AAU6Q7S2"/>
<geneLocation type="plasmid" evidence="1">
    <name>p1</name>
</geneLocation>
<sequence length="140" mass="15171">MTCEMCDAPLNGEAALCPACQAEANKLSALDVLSERGDLPTLRRVWSAVHGKDKPRRMEGNLALEYAARPGCRMMDDDHLTVWVIRGGEVAHVQCHNLPLSRPLSVSLCSGDVVLSLHEHNCAGDCQVEARTFFKGASVA</sequence>
<dbReference type="RefSeq" id="WP_339098213.1">
    <property type="nucleotide sequence ID" value="NZ_CP149784.1"/>
</dbReference>
<keyword evidence="1" id="KW-0614">Plasmid</keyword>
<name>A0AAU6Q7S2_9DEIO</name>
<dbReference type="EMBL" id="CP149784">
    <property type="protein sequence ID" value="WYF46715.1"/>
    <property type="molecule type" value="Genomic_DNA"/>
</dbReference>
<accession>A0AAU6Q7S2</accession>
<protein>
    <submittedName>
        <fullName evidence="1">Uncharacterized protein</fullName>
    </submittedName>
</protein>
<gene>
    <name evidence="1" type="ORF">WDJ50_17905</name>
</gene>
<evidence type="ECO:0000313" key="1">
    <source>
        <dbReference type="EMBL" id="WYF46715.1"/>
    </source>
</evidence>
<reference evidence="1" key="1">
    <citation type="submission" date="2024-03" db="EMBL/GenBank/DDBJ databases">
        <title>Deinococcus weizhi sp. nov., isolated from human skin.</title>
        <authorList>
            <person name="Wei Z."/>
            <person name="Tian F."/>
            <person name="Yang C."/>
            <person name="Xin L.T."/>
            <person name="Wen Z.J."/>
            <person name="Lan K.C."/>
            <person name="Yu L."/>
            <person name="Zhe W."/>
            <person name="Dan F.D."/>
            <person name="Jun W."/>
            <person name="Rui Z."/>
            <person name="Yong X.J."/>
            <person name="Ting Y."/>
            <person name="Wei X."/>
            <person name="Xu Z.G."/>
            <person name="Xin Z."/>
            <person name="Dong F.G."/>
            <person name="Ni X.M."/>
            <person name="Zheng M.G."/>
            <person name="Chun Y."/>
            <person name="Qian W.X."/>
        </authorList>
    </citation>
    <scope>NUCLEOTIDE SEQUENCE</scope>
    <source>
        <strain evidence="1">VB142</strain>
        <plasmid evidence="1">p1</plasmid>
    </source>
</reference>
<proteinExistence type="predicted"/>
<organism evidence="1">
    <name type="scientific">Deinococcus sp. VB142</name>
    <dbReference type="NCBI Taxonomy" id="3112952"/>
    <lineage>
        <taxon>Bacteria</taxon>
        <taxon>Thermotogati</taxon>
        <taxon>Deinococcota</taxon>
        <taxon>Deinococci</taxon>
        <taxon>Deinococcales</taxon>
        <taxon>Deinococcaceae</taxon>
        <taxon>Deinococcus</taxon>
    </lineage>
</organism>